<comment type="similarity">
    <text evidence="2 11">Belongs to the KAR5 family.</text>
</comment>
<evidence type="ECO:0000256" key="5">
    <source>
        <dbReference type="ARBA" id="ARBA00022729"/>
    </source>
</evidence>
<evidence type="ECO:0000313" key="14">
    <source>
        <dbReference type="EMBL" id="PWN96891.1"/>
    </source>
</evidence>
<keyword evidence="4" id="KW-0812">Transmembrane</keyword>
<sequence>MRGRRVAVCVAAVVVLCVPACAWPGYGSRVETTARSLISTRDAEVADEAPVAPEILSASHPLLFTASHAALQSYLSKPDCFRLAVPLTDCDTLERDPEARVRAAIELTRCELATARLNAPLECLDLSPKRAAEACVEALSRSPQAWSSYSGHLREVSVLCHAFRHSEALDEARKIYASLAREKRALLSMLVKHEKAAHERSDQDASRRTDEHESRQATEAAAREILRDLSTELIAGVGGWQRAVQAQEQRLREMLADLSVQTSSDISTKLHEVIDDLVATLAKASDAAHAHFELGLERTLQQHSASLSVHLDEPTQQLAQHVAHLHDAAIALHASLTEATGVSRELHDASIRSLEVVRDTGVESAALLSQLHSGLSVVDTALEQHNSALGSATSRHAEQVAELQAVMDDLTRKLKEQNESSHRRMSITGWWTPLALQLLGISTPGREPSGEAWDEQAVRLFGRAAELAHLRPLLPAAAVPALSLFLRGTGLAVLMTARAATHFFRLALMLVVCLFGLSCRRLRPLWARLLARASIFDLRTEHEDVEVAALRHTPPARWREKAPSPGARTPSPKLPALAAAFTQPRVDATPDRKPLREHSHQRVLGPRAWPPSPRSAPHDGPASPYFSRR</sequence>
<feature type="chain" id="PRO_5016249515" description="Karyogamy protein 5" evidence="13">
    <location>
        <begin position="23"/>
        <end position="629"/>
    </location>
</feature>
<gene>
    <name evidence="14" type="ORF">FA09DRAFT_361614</name>
</gene>
<keyword evidence="3 11" id="KW-0415">Karyogamy</keyword>
<comment type="function">
    <text evidence="1 11">Required for nuclear membrane fusion during karyogamy.</text>
</comment>
<evidence type="ECO:0000256" key="10">
    <source>
        <dbReference type="ARBA" id="ARBA00023242"/>
    </source>
</evidence>
<evidence type="ECO:0000256" key="4">
    <source>
        <dbReference type="ARBA" id="ARBA00022692"/>
    </source>
</evidence>
<dbReference type="AlphaFoldDB" id="A0A316Z5Q5"/>
<dbReference type="GO" id="GO:0048288">
    <property type="term" value="P:nuclear membrane fusion involved in karyogamy"/>
    <property type="evidence" value="ECO:0007669"/>
    <property type="project" value="UniProtKB-UniRule"/>
</dbReference>
<dbReference type="Pfam" id="PF04163">
    <property type="entry name" value="Tht1"/>
    <property type="match status" value="1"/>
</dbReference>
<keyword evidence="9" id="KW-0325">Glycoprotein</keyword>
<protein>
    <recommendedName>
        <fullName evidence="16">Karyogamy protein 5</fullName>
    </recommendedName>
</protein>
<keyword evidence="10 11" id="KW-0539">Nucleus</keyword>
<organism evidence="14 15">
    <name type="scientific">Tilletiopsis washingtonensis</name>
    <dbReference type="NCBI Taxonomy" id="58919"/>
    <lineage>
        <taxon>Eukaryota</taxon>
        <taxon>Fungi</taxon>
        <taxon>Dikarya</taxon>
        <taxon>Basidiomycota</taxon>
        <taxon>Ustilaginomycotina</taxon>
        <taxon>Exobasidiomycetes</taxon>
        <taxon>Entylomatales</taxon>
        <taxon>Entylomatales incertae sedis</taxon>
        <taxon>Tilletiopsis</taxon>
    </lineage>
</organism>
<evidence type="ECO:0000256" key="7">
    <source>
        <dbReference type="ARBA" id="ARBA00022989"/>
    </source>
</evidence>
<proteinExistence type="inferred from homology"/>
<dbReference type="GO" id="GO:0000742">
    <property type="term" value="P:karyogamy involved in conjugation with cellular fusion"/>
    <property type="evidence" value="ECO:0007669"/>
    <property type="project" value="UniProtKB-UniRule"/>
</dbReference>
<evidence type="ECO:0000256" key="11">
    <source>
        <dbReference type="RuleBase" id="RU368082"/>
    </source>
</evidence>
<dbReference type="PANTHER" id="PTHR28012:SF1">
    <property type="entry name" value="NUCLEAR FUSION PROTEIN KAR5"/>
    <property type="match status" value="1"/>
</dbReference>
<feature type="region of interest" description="Disordered" evidence="12">
    <location>
        <begin position="554"/>
        <end position="629"/>
    </location>
</feature>
<reference evidence="14 15" key="1">
    <citation type="journal article" date="2018" name="Mol. Biol. Evol.">
        <title>Broad Genomic Sampling Reveals a Smut Pathogenic Ancestry of the Fungal Clade Ustilaginomycotina.</title>
        <authorList>
            <person name="Kijpornyongpan T."/>
            <person name="Mondo S.J."/>
            <person name="Barry K."/>
            <person name="Sandor L."/>
            <person name="Lee J."/>
            <person name="Lipzen A."/>
            <person name="Pangilinan J."/>
            <person name="LaButti K."/>
            <person name="Hainaut M."/>
            <person name="Henrissat B."/>
            <person name="Grigoriev I.V."/>
            <person name="Spatafora J.W."/>
            <person name="Aime M.C."/>
        </authorList>
    </citation>
    <scope>NUCLEOTIDE SEQUENCE [LARGE SCALE GENOMIC DNA]</scope>
    <source>
        <strain evidence="14 15">MCA 4186</strain>
    </source>
</reference>
<evidence type="ECO:0000313" key="15">
    <source>
        <dbReference type="Proteomes" id="UP000245946"/>
    </source>
</evidence>
<dbReference type="GeneID" id="37272924"/>
<evidence type="ECO:0000256" key="8">
    <source>
        <dbReference type="ARBA" id="ARBA00023136"/>
    </source>
</evidence>
<evidence type="ECO:0000256" key="1">
    <source>
        <dbReference type="ARBA" id="ARBA00003389"/>
    </source>
</evidence>
<dbReference type="GO" id="GO:0005789">
    <property type="term" value="C:endoplasmic reticulum membrane"/>
    <property type="evidence" value="ECO:0007669"/>
    <property type="project" value="UniProtKB-SubCell"/>
</dbReference>
<keyword evidence="5 11" id="KW-0732">Signal</keyword>
<dbReference type="RefSeq" id="XP_025597170.1">
    <property type="nucleotide sequence ID" value="XM_025745380.1"/>
</dbReference>
<evidence type="ECO:0000256" key="3">
    <source>
        <dbReference type="ARBA" id="ARBA00022459"/>
    </source>
</evidence>
<dbReference type="PANTHER" id="PTHR28012">
    <property type="entry name" value="NUCLEAR FUSION PROTEIN KAR5"/>
    <property type="match status" value="1"/>
</dbReference>
<dbReference type="GO" id="GO:0031965">
    <property type="term" value="C:nuclear membrane"/>
    <property type="evidence" value="ECO:0007669"/>
    <property type="project" value="UniProtKB-SubCell"/>
</dbReference>
<evidence type="ECO:0000256" key="6">
    <source>
        <dbReference type="ARBA" id="ARBA00022824"/>
    </source>
</evidence>
<feature type="signal peptide" evidence="13">
    <location>
        <begin position="1"/>
        <end position="22"/>
    </location>
</feature>
<accession>A0A316Z5Q5</accession>
<dbReference type="EMBL" id="KZ819297">
    <property type="protein sequence ID" value="PWN96891.1"/>
    <property type="molecule type" value="Genomic_DNA"/>
</dbReference>
<keyword evidence="15" id="KW-1185">Reference proteome</keyword>
<comment type="subcellular location">
    <subcellularLocation>
        <location evidence="11">Endoplasmic reticulum membrane</location>
    </subcellularLocation>
    <subcellularLocation>
        <location evidence="11">Nucleus membrane</location>
    </subcellularLocation>
</comment>
<evidence type="ECO:0000256" key="9">
    <source>
        <dbReference type="ARBA" id="ARBA00023180"/>
    </source>
</evidence>
<keyword evidence="8" id="KW-0472">Membrane</keyword>
<evidence type="ECO:0008006" key="16">
    <source>
        <dbReference type="Google" id="ProtNLM"/>
    </source>
</evidence>
<keyword evidence="7" id="KW-1133">Transmembrane helix</keyword>
<feature type="compositionally biased region" description="Basic and acidic residues" evidence="12">
    <location>
        <begin position="588"/>
        <end position="600"/>
    </location>
</feature>
<feature type="region of interest" description="Disordered" evidence="12">
    <location>
        <begin position="197"/>
        <end position="219"/>
    </location>
</feature>
<name>A0A316Z5Q5_9BASI</name>
<evidence type="ECO:0000256" key="12">
    <source>
        <dbReference type="SAM" id="MobiDB-lite"/>
    </source>
</evidence>
<dbReference type="OrthoDB" id="5311848at2759"/>
<evidence type="ECO:0000256" key="13">
    <source>
        <dbReference type="SAM" id="SignalP"/>
    </source>
</evidence>
<keyword evidence="6 11" id="KW-0256">Endoplasmic reticulum</keyword>
<dbReference type="Proteomes" id="UP000245946">
    <property type="component" value="Unassembled WGS sequence"/>
</dbReference>
<evidence type="ECO:0000256" key="2">
    <source>
        <dbReference type="ARBA" id="ARBA00010473"/>
    </source>
</evidence>
<dbReference type="InterPro" id="IPR007292">
    <property type="entry name" value="Nuclear_fusion_Kar5"/>
</dbReference>